<name>A0A1G2MW77_9BACT</name>
<keyword evidence="1" id="KW-1133">Transmembrane helix</keyword>
<proteinExistence type="predicted"/>
<organism evidence="2 3">
    <name type="scientific">Candidatus Taylorbacteria bacterium RIFCSPHIGHO2_02_FULL_45_35</name>
    <dbReference type="NCBI Taxonomy" id="1802311"/>
    <lineage>
        <taxon>Bacteria</taxon>
        <taxon>Candidatus Tayloriibacteriota</taxon>
    </lineage>
</organism>
<feature type="transmembrane region" description="Helical" evidence="1">
    <location>
        <begin position="6"/>
        <end position="21"/>
    </location>
</feature>
<dbReference type="AlphaFoldDB" id="A0A1G2MW77"/>
<keyword evidence="1" id="KW-0812">Transmembrane</keyword>
<dbReference type="Proteomes" id="UP000177943">
    <property type="component" value="Unassembled WGS sequence"/>
</dbReference>
<protein>
    <submittedName>
        <fullName evidence="2">Uncharacterized protein</fullName>
    </submittedName>
</protein>
<feature type="transmembrane region" description="Helical" evidence="1">
    <location>
        <begin position="165"/>
        <end position="183"/>
    </location>
</feature>
<evidence type="ECO:0000313" key="3">
    <source>
        <dbReference type="Proteomes" id="UP000177943"/>
    </source>
</evidence>
<reference evidence="2 3" key="1">
    <citation type="journal article" date="2016" name="Nat. Commun.">
        <title>Thousands of microbial genomes shed light on interconnected biogeochemical processes in an aquifer system.</title>
        <authorList>
            <person name="Anantharaman K."/>
            <person name="Brown C.T."/>
            <person name="Hug L.A."/>
            <person name="Sharon I."/>
            <person name="Castelle C.J."/>
            <person name="Probst A.J."/>
            <person name="Thomas B.C."/>
            <person name="Singh A."/>
            <person name="Wilkins M.J."/>
            <person name="Karaoz U."/>
            <person name="Brodie E.L."/>
            <person name="Williams K.H."/>
            <person name="Hubbard S.S."/>
            <person name="Banfield J.F."/>
        </authorList>
    </citation>
    <scope>NUCLEOTIDE SEQUENCE [LARGE SCALE GENOMIC DNA]</scope>
</reference>
<dbReference type="EMBL" id="MHRP01000020">
    <property type="protein sequence ID" value="OHA27191.1"/>
    <property type="molecule type" value="Genomic_DNA"/>
</dbReference>
<feature type="transmembrane region" description="Helical" evidence="1">
    <location>
        <begin position="33"/>
        <end position="52"/>
    </location>
</feature>
<comment type="caution">
    <text evidence="2">The sequence shown here is derived from an EMBL/GenBank/DDBJ whole genome shotgun (WGS) entry which is preliminary data.</text>
</comment>
<feature type="transmembrane region" description="Helical" evidence="1">
    <location>
        <begin position="58"/>
        <end position="77"/>
    </location>
</feature>
<sequence length="191" mass="21356">MKEAFAIVAGILALIGNIPYLRDILQKKVTPHAYTWLLWTIVSGIIFFGQVAKGAGIGALPTAVSETFTLIIFLFSLKYGFKHITKTDTIFLIIALLGIIPWILTKDPTASVIIVVSIDLIAFIPTLRKTWKYPRTETPLLYGANALRHFLALFSLQAYNVATTLHSFAMILTNLLMTIFIIFRGKKNEKK</sequence>
<gene>
    <name evidence="2" type="ORF">A3D56_01915</name>
</gene>
<keyword evidence="1" id="KW-0472">Membrane</keyword>
<evidence type="ECO:0000256" key="1">
    <source>
        <dbReference type="SAM" id="Phobius"/>
    </source>
</evidence>
<feature type="transmembrane region" description="Helical" evidence="1">
    <location>
        <begin position="89"/>
        <end position="104"/>
    </location>
</feature>
<accession>A0A1G2MW77</accession>
<evidence type="ECO:0000313" key="2">
    <source>
        <dbReference type="EMBL" id="OHA27191.1"/>
    </source>
</evidence>